<evidence type="ECO:0000313" key="2">
    <source>
        <dbReference type="EMBL" id="EEO27220.1"/>
    </source>
</evidence>
<dbReference type="InterPro" id="IPR052726">
    <property type="entry name" value="Phage_Baseplate_Hub"/>
</dbReference>
<evidence type="ECO:0000313" key="3">
    <source>
        <dbReference type="Proteomes" id="UP000003973"/>
    </source>
</evidence>
<organism evidence="2 3">
    <name type="scientific">Oxalobacter paraformigenes</name>
    <dbReference type="NCBI Taxonomy" id="556268"/>
    <lineage>
        <taxon>Bacteria</taxon>
        <taxon>Pseudomonadati</taxon>
        <taxon>Pseudomonadota</taxon>
        <taxon>Betaproteobacteria</taxon>
        <taxon>Burkholderiales</taxon>
        <taxon>Oxalobacteraceae</taxon>
        <taxon>Oxalobacter</taxon>
    </lineage>
</organism>
<name>C3X1Y4_9BURK</name>
<dbReference type="AlphaFoldDB" id="C3X1Y4"/>
<gene>
    <name evidence="2" type="ORF">OFAG_00373</name>
</gene>
<dbReference type="eggNOG" id="COG3948">
    <property type="taxonomic scope" value="Bacteria"/>
</dbReference>
<dbReference type="Proteomes" id="UP000003973">
    <property type="component" value="Unassembled WGS sequence"/>
</dbReference>
<dbReference type="RefSeq" id="WP_005876133.1">
    <property type="nucleotide sequence ID" value="NZ_CABMNL010000001.1"/>
</dbReference>
<dbReference type="InterPro" id="IPR014507">
    <property type="entry name" value="Baseplate_assembly_J_pred"/>
</dbReference>
<dbReference type="HOGENOM" id="CLU_046415_0_0_4"/>
<reference evidence="2" key="1">
    <citation type="submission" date="2011-10" db="EMBL/GenBank/DDBJ databases">
        <title>The Genome Sequence of Oxalobacter formigenes HOxBLS.</title>
        <authorList>
            <consortium name="The Broad Institute Genome Sequencing Platform"/>
            <person name="Earl A."/>
            <person name="Ward D."/>
            <person name="Feldgarden M."/>
            <person name="Gevers D."/>
            <person name="Allison M.J."/>
            <person name="Humphrey S."/>
            <person name="Young S.K."/>
            <person name="Zeng Q."/>
            <person name="Gargeya S."/>
            <person name="Fitzgerald M."/>
            <person name="Haas B."/>
            <person name="Abouelleil A."/>
            <person name="Alvarado L."/>
            <person name="Arachchi H.M."/>
            <person name="Berlin A."/>
            <person name="Brown A."/>
            <person name="Chapman S.B."/>
            <person name="Chen Z."/>
            <person name="Dunbar C."/>
            <person name="Freedman E."/>
            <person name="Gearin G."/>
            <person name="Goldberg J."/>
            <person name="Griggs A."/>
            <person name="Gujja S."/>
            <person name="Heiman D."/>
            <person name="Howarth C."/>
            <person name="Larson L."/>
            <person name="Lui A."/>
            <person name="MacDonald P.J.P."/>
            <person name="Montmayeur A."/>
            <person name="Murphy C."/>
            <person name="Neiman D."/>
            <person name="Pearson M."/>
            <person name="Priest M."/>
            <person name="Roberts A."/>
            <person name="Saif S."/>
            <person name="Shea T."/>
            <person name="Shenoy N."/>
            <person name="Sisk P."/>
            <person name="Stolte C."/>
            <person name="Sykes S."/>
            <person name="Wortman J."/>
            <person name="Nusbaum C."/>
            <person name="Birren B."/>
        </authorList>
    </citation>
    <scope>NUCLEOTIDE SEQUENCE [LARGE SCALE GENOMIC DNA]</scope>
    <source>
        <strain evidence="2">HOxBLS</strain>
    </source>
</reference>
<protein>
    <recommendedName>
        <fullName evidence="1">Baseplate J-like C-terminal domain-containing protein</fullName>
    </recommendedName>
</protein>
<evidence type="ECO:0000259" key="1">
    <source>
        <dbReference type="Pfam" id="PF26079"/>
    </source>
</evidence>
<dbReference type="PIRSF" id="PIRSF020481">
    <property type="entry name" value="BAP"/>
    <property type="match status" value="1"/>
</dbReference>
<dbReference type="EMBL" id="ACDP02000029">
    <property type="protein sequence ID" value="EEO27220.1"/>
    <property type="molecule type" value="Genomic_DNA"/>
</dbReference>
<proteinExistence type="predicted"/>
<dbReference type="InterPro" id="IPR058530">
    <property type="entry name" value="Baseplate_J-like_C"/>
</dbReference>
<dbReference type="PANTHER" id="PTHR35862:SF1">
    <property type="entry name" value="FELS-2 PROPHAGE PROTEIN"/>
    <property type="match status" value="1"/>
</dbReference>
<dbReference type="PANTHER" id="PTHR35862">
    <property type="entry name" value="FELS-2 PROPHAGE PROTEIN"/>
    <property type="match status" value="1"/>
</dbReference>
<keyword evidence="3" id="KW-1185">Reference proteome</keyword>
<accession>C3X1Y4</accession>
<sequence length="331" mass="35938">MSWDVIDLSQLPPPNIIEEPDFETILKNWVAKFSGLAPELVASLLESDPAMRNMQTGSYRELLLRQRINEACKNLMLAYATGEDLDHIAANRGVKRHLINPGDPDALPPVEPVYEDDESLRRRAQMAPEGYSTAGPDGAYIFHTLNAHPDILDASVDAPQFALHEPSEEVRALLPEKAIVLVVTHNAGLENPMPGDVTVNILSRTGEGVPSEEILAAVDGSLNSEEIVPLTDHPHPCAAEIISYEIEAELIFYPGPSADVCLEAAEKSAREYAAATHKMGYDVTISGIHAALHQPGVQNVRLISPTTDIPIEKHQASYCTGITIHKGGTDV</sequence>
<dbReference type="Pfam" id="PF26079">
    <property type="entry name" value="Baseplate_J_C"/>
    <property type="match status" value="1"/>
</dbReference>
<feature type="domain" description="Baseplate J-like C-terminal" evidence="1">
    <location>
        <begin position="244"/>
        <end position="324"/>
    </location>
</feature>
<comment type="caution">
    <text evidence="2">The sequence shown here is derived from an EMBL/GenBank/DDBJ whole genome shotgun (WGS) entry which is preliminary data.</text>
</comment>